<evidence type="ECO:0000256" key="3">
    <source>
        <dbReference type="ARBA" id="ARBA00022692"/>
    </source>
</evidence>
<keyword evidence="3 6" id="KW-0812">Transmembrane</keyword>
<evidence type="ECO:0000313" key="8">
    <source>
        <dbReference type="EMBL" id="MFD2248538.1"/>
    </source>
</evidence>
<dbReference type="EMBL" id="JBHUIM010000004">
    <property type="protein sequence ID" value="MFD2248538.1"/>
    <property type="molecule type" value="Genomic_DNA"/>
</dbReference>
<keyword evidence="9" id="KW-1185">Reference proteome</keyword>
<feature type="transmembrane region" description="Helical" evidence="6">
    <location>
        <begin position="49"/>
        <end position="68"/>
    </location>
</feature>
<keyword evidence="2" id="KW-1003">Cell membrane</keyword>
<feature type="domain" description="Cardiolipin synthase N-terminal" evidence="7">
    <location>
        <begin position="27"/>
        <end position="70"/>
    </location>
</feature>
<evidence type="ECO:0000256" key="5">
    <source>
        <dbReference type="ARBA" id="ARBA00023136"/>
    </source>
</evidence>
<name>A0ABW5D4M9_9BACT</name>
<proteinExistence type="predicted"/>
<evidence type="ECO:0000259" key="7">
    <source>
        <dbReference type="Pfam" id="PF13396"/>
    </source>
</evidence>
<dbReference type="Pfam" id="PF13396">
    <property type="entry name" value="PLDc_N"/>
    <property type="match status" value="1"/>
</dbReference>
<dbReference type="RefSeq" id="WP_250432064.1">
    <property type="nucleotide sequence ID" value="NZ_JALPRR010000005.1"/>
</dbReference>
<gene>
    <name evidence="8" type="ORF">ACFSKP_19885</name>
</gene>
<evidence type="ECO:0000256" key="4">
    <source>
        <dbReference type="ARBA" id="ARBA00022989"/>
    </source>
</evidence>
<evidence type="ECO:0000256" key="1">
    <source>
        <dbReference type="ARBA" id="ARBA00004651"/>
    </source>
</evidence>
<protein>
    <submittedName>
        <fullName evidence="8">PLDc N-terminal domain-containing protein</fullName>
    </submittedName>
</protein>
<feature type="transmembrane region" description="Helical" evidence="6">
    <location>
        <begin position="12"/>
        <end position="34"/>
    </location>
</feature>
<organism evidence="8 9">
    <name type="scientific">Pontibacter ruber</name>
    <dbReference type="NCBI Taxonomy" id="1343895"/>
    <lineage>
        <taxon>Bacteria</taxon>
        <taxon>Pseudomonadati</taxon>
        <taxon>Bacteroidota</taxon>
        <taxon>Cytophagia</taxon>
        <taxon>Cytophagales</taxon>
        <taxon>Hymenobacteraceae</taxon>
        <taxon>Pontibacter</taxon>
    </lineage>
</organism>
<dbReference type="InterPro" id="IPR027379">
    <property type="entry name" value="CLS_N"/>
</dbReference>
<evidence type="ECO:0000313" key="9">
    <source>
        <dbReference type="Proteomes" id="UP001597374"/>
    </source>
</evidence>
<comment type="subcellular location">
    <subcellularLocation>
        <location evidence="1">Cell membrane</location>
        <topology evidence="1">Multi-pass membrane protein</topology>
    </subcellularLocation>
</comment>
<keyword evidence="4 6" id="KW-1133">Transmembrane helix</keyword>
<keyword evidence="5 6" id="KW-0472">Membrane</keyword>
<evidence type="ECO:0000256" key="2">
    <source>
        <dbReference type="ARBA" id="ARBA00022475"/>
    </source>
</evidence>
<reference evidence="9" key="1">
    <citation type="journal article" date="2019" name="Int. J. Syst. Evol. Microbiol.">
        <title>The Global Catalogue of Microorganisms (GCM) 10K type strain sequencing project: providing services to taxonomists for standard genome sequencing and annotation.</title>
        <authorList>
            <consortium name="The Broad Institute Genomics Platform"/>
            <consortium name="The Broad Institute Genome Sequencing Center for Infectious Disease"/>
            <person name="Wu L."/>
            <person name="Ma J."/>
        </authorList>
    </citation>
    <scope>NUCLEOTIDE SEQUENCE [LARGE SCALE GENOMIC DNA]</scope>
    <source>
        <strain evidence="9">CGMCC 4.1782</strain>
    </source>
</reference>
<comment type="caution">
    <text evidence="8">The sequence shown here is derived from an EMBL/GenBank/DDBJ whole genome shotgun (WGS) entry which is preliminary data.</text>
</comment>
<accession>A0ABW5D4M9</accession>
<evidence type="ECO:0000256" key="6">
    <source>
        <dbReference type="SAM" id="Phobius"/>
    </source>
</evidence>
<sequence>MNILLFIGGIGVAELLLILLFLGIPTILWLWALIDLLNSDFEKGIDKLIWLVVIVFIPLLGALLYLLFGRKQKARSLNP</sequence>
<dbReference type="Proteomes" id="UP001597374">
    <property type="component" value="Unassembled WGS sequence"/>
</dbReference>